<proteinExistence type="predicted"/>
<keyword evidence="6" id="KW-0472">Membrane</keyword>
<feature type="compositionally biased region" description="Basic and acidic residues" evidence="5">
    <location>
        <begin position="1"/>
        <end position="18"/>
    </location>
</feature>
<evidence type="ECO:0000256" key="4">
    <source>
        <dbReference type="PROSITE-ProRule" id="PRU00175"/>
    </source>
</evidence>
<evidence type="ECO:0000256" key="6">
    <source>
        <dbReference type="SAM" id="Phobius"/>
    </source>
</evidence>
<name>A0A0C3P0W7_PHLG1</name>
<dbReference type="HOGENOM" id="CLU_045297_0_0_1"/>
<feature type="transmembrane region" description="Helical" evidence="6">
    <location>
        <begin position="95"/>
        <end position="120"/>
    </location>
</feature>
<organism evidence="9 10">
    <name type="scientific">Phlebiopsis gigantea (strain 11061_1 CR5-6)</name>
    <name type="common">White-rot fungus</name>
    <name type="synonym">Peniophora gigantea</name>
    <dbReference type="NCBI Taxonomy" id="745531"/>
    <lineage>
        <taxon>Eukaryota</taxon>
        <taxon>Fungi</taxon>
        <taxon>Dikarya</taxon>
        <taxon>Basidiomycota</taxon>
        <taxon>Agaricomycotina</taxon>
        <taxon>Agaricomycetes</taxon>
        <taxon>Polyporales</taxon>
        <taxon>Phanerochaetaceae</taxon>
        <taxon>Phlebiopsis</taxon>
    </lineage>
</organism>
<evidence type="ECO:0000313" key="9">
    <source>
        <dbReference type="EMBL" id="KIP11404.1"/>
    </source>
</evidence>
<feature type="region of interest" description="Disordered" evidence="5">
    <location>
        <begin position="1"/>
        <end position="21"/>
    </location>
</feature>
<dbReference type="SMART" id="SM00744">
    <property type="entry name" value="RINGv"/>
    <property type="match status" value="1"/>
</dbReference>
<accession>A0A0C3P0W7</accession>
<keyword evidence="3" id="KW-0862">Zinc</keyword>
<evidence type="ECO:0000259" key="7">
    <source>
        <dbReference type="PROSITE" id="PS50089"/>
    </source>
</evidence>
<dbReference type="SUPFAM" id="SSF57850">
    <property type="entry name" value="RING/U-box"/>
    <property type="match status" value="1"/>
</dbReference>
<sequence length="270" mass="30418">MPEEPENAHTDDTQHASEAEDSPQCRICLDGEDPELGRLIRPCLCKGSVSYVHVKCLHRWRNTSASNSAFYRCPQCGYHYRFARTQVLGIASNPIIVGVLSGIAFTLLLFFSSFITTYLISGSSERQDSFFIVYPLETFREVIRTVVCVLTDTSCSDFISSSRTKKLRYPTPKGPPSLLGRFVRRLLLGLPTVGAGSLFSMLWSLPFPITHWLRVRLRRTSRSASDFTTLIMLTVVIIGAARALYKVYQLTERTVKRILLRAEDAILEVS</sequence>
<dbReference type="PROSITE" id="PS50089">
    <property type="entry name" value="ZF_RING_2"/>
    <property type="match status" value="1"/>
</dbReference>
<dbReference type="PANTHER" id="PTHR46347:SF1">
    <property type="entry name" value="RING_FYVE_PHD ZINC FINGER SUPERFAMILY PROTEIN"/>
    <property type="match status" value="1"/>
</dbReference>
<dbReference type="Pfam" id="PF12906">
    <property type="entry name" value="RINGv"/>
    <property type="match status" value="1"/>
</dbReference>
<gene>
    <name evidence="9" type="ORF">PHLGIDRAFT_21615</name>
</gene>
<dbReference type="CDD" id="cd16495">
    <property type="entry name" value="RING_CH-C4HC3_MARCH"/>
    <property type="match status" value="1"/>
</dbReference>
<feature type="transmembrane region" description="Helical" evidence="6">
    <location>
        <begin position="186"/>
        <end position="207"/>
    </location>
</feature>
<keyword evidence="1" id="KW-0479">Metal-binding</keyword>
<dbReference type="InterPro" id="IPR013083">
    <property type="entry name" value="Znf_RING/FYVE/PHD"/>
</dbReference>
<dbReference type="PANTHER" id="PTHR46347">
    <property type="entry name" value="RING/FYVE/PHD ZINC FINGER SUPERFAMILY PROTEIN"/>
    <property type="match status" value="1"/>
</dbReference>
<feature type="domain" description="RING-type" evidence="7">
    <location>
        <begin position="25"/>
        <end position="76"/>
    </location>
</feature>
<evidence type="ECO:0000256" key="2">
    <source>
        <dbReference type="ARBA" id="ARBA00022771"/>
    </source>
</evidence>
<evidence type="ECO:0000256" key="5">
    <source>
        <dbReference type="SAM" id="MobiDB-lite"/>
    </source>
</evidence>
<dbReference type="OrthoDB" id="264354at2759"/>
<dbReference type="EMBL" id="KN840446">
    <property type="protein sequence ID" value="KIP11404.1"/>
    <property type="molecule type" value="Genomic_DNA"/>
</dbReference>
<evidence type="ECO:0000256" key="3">
    <source>
        <dbReference type="ARBA" id="ARBA00022833"/>
    </source>
</evidence>
<protein>
    <submittedName>
        <fullName evidence="9">Uncharacterized protein</fullName>
    </submittedName>
</protein>
<feature type="domain" description="RING-CH-type" evidence="8">
    <location>
        <begin position="17"/>
        <end position="83"/>
    </location>
</feature>
<dbReference type="Proteomes" id="UP000053257">
    <property type="component" value="Unassembled WGS sequence"/>
</dbReference>
<feature type="transmembrane region" description="Helical" evidence="6">
    <location>
        <begin position="227"/>
        <end position="245"/>
    </location>
</feature>
<dbReference type="STRING" id="745531.A0A0C3P0W7"/>
<keyword evidence="10" id="KW-1185">Reference proteome</keyword>
<keyword evidence="6" id="KW-1133">Transmembrane helix</keyword>
<dbReference type="InterPro" id="IPR001841">
    <property type="entry name" value="Znf_RING"/>
</dbReference>
<dbReference type="Gene3D" id="3.30.40.10">
    <property type="entry name" value="Zinc/RING finger domain, C3HC4 (zinc finger)"/>
    <property type="match status" value="1"/>
</dbReference>
<keyword evidence="2 4" id="KW-0863">Zinc-finger</keyword>
<keyword evidence="6" id="KW-0812">Transmembrane</keyword>
<evidence type="ECO:0000259" key="8">
    <source>
        <dbReference type="PROSITE" id="PS51292"/>
    </source>
</evidence>
<dbReference type="InterPro" id="IPR011016">
    <property type="entry name" value="Znf_RING-CH"/>
</dbReference>
<evidence type="ECO:0000313" key="10">
    <source>
        <dbReference type="Proteomes" id="UP000053257"/>
    </source>
</evidence>
<evidence type="ECO:0000256" key="1">
    <source>
        <dbReference type="ARBA" id="ARBA00022723"/>
    </source>
</evidence>
<reference evidence="9 10" key="1">
    <citation type="journal article" date="2014" name="PLoS Genet.">
        <title>Analysis of the Phlebiopsis gigantea genome, transcriptome and secretome provides insight into its pioneer colonization strategies of wood.</title>
        <authorList>
            <person name="Hori C."/>
            <person name="Ishida T."/>
            <person name="Igarashi K."/>
            <person name="Samejima M."/>
            <person name="Suzuki H."/>
            <person name="Master E."/>
            <person name="Ferreira P."/>
            <person name="Ruiz-Duenas F.J."/>
            <person name="Held B."/>
            <person name="Canessa P."/>
            <person name="Larrondo L.F."/>
            <person name="Schmoll M."/>
            <person name="Druzhinina I.S."/>
            <person name="Kubicek C.P."/>
            <person name="Gaskell J.A."/>
            <person name="Kersten P."/>
            <person name="St John F."/>
            <person name="Glasner J."/>
            <person name="Sabat G."/>
            <person name="Splinter BonDurant S."/>
            <person name="Syed K."/>
            <person name="Yadav J."/>
            <person name="Mgbeahuruike A.C."/>
            <person name="Kovalchuk A."/>
            <person name="Asiegbu F.O."/>
            <person name="Lackner G."/>
            <person name="Hoffmeister D."/>
            <person name="Rencoret J."/>
            <person name="Gutierrez A."/>
            <person name="Sun H."/>
            <person name="Lindquist E."/>
            <person name="Barry K."/>
            <person name="Riley R."/>
            <person name="Grigoriev I.V."/>
            <person name="Henrissat B."/>
            <person name="Kues U."/>
            <person name="Berka R.M."/>
            <person name="Martinez A.T."/>
            <person name="Covert S.F."/>
            <person name="Blanchette R.A."/>
            <person name="Cullen D."/>
        </authorList>
    </citation>
    <scope>NUCLEOTIDE SEQUENCE [LARGE SCALE GENOMIC DNA]</scope>
    <source>
        <strain evidence="9 10">11061_1 CR5-6</strain>
    </source>
</reference>
<dbReference type="GO" id="GO:0008270">
    <property type="term" value="F:zinc ion binding"/>
    <property type="evidence" value="ECO:0007669"/>
    <property type="project" value="UniProtKB-KW"/>
</dbReference>
<dbReference type="AlphaFoldDB" id="A0A0C3P0W7"/>
<dbReference type="PROSITE" id="PS51292">
    <property type="entry name" value="ZF_RING_CH"/>
    <property type="match status" value="1"/>
</dbReference>